<keyword evidence="2" id="KW-1185">Reference proteome</keyword>
<feature type="region of interest" description="Disordered" evidence="1">
    <location>
        <begin position="25"/>
        <end position="45"/>
    </location>
</feature>
<accession>A0ABM0L228</accession>
<dbReference type="PANTHER" id="PTHR33772">
    <property type="entry name" value="THYMUS, BRAIN AND TESTES-ASSOCIATED"/>
    <property type="match status" value="1"/>
</dbReference>
<dbReference type="Pfam" id="PF15256">
    <property type="entry name" value="SPATIAL"/>
    <property type="match status" value="1"/>
</dbReference>
<dbReference type="RefSeq" id="XP_005357398.1">
    <property type="nucleotide sequence ID" value="XM_005357341.2"/>
</dbReference>
<dbReference type="Proteomes" id="UP000694915">
    <property type="component" value="Chromosome 21"/>
</dbReference>
<feature type="compositionally biased region" description="Polar residues" evidence="1">
    <location>
        <begin position="360"/>
        <end position="370"/>
    </location>
</feature>
<protein>
    <submittedName>
        <fullName evidence="3">Uncharacterized protein C4orf17 homolog</fullName>
    </submittedName>
</protein>
<sequence length="393" mass="43376">MSEVNQVRSQELCCTCGEGNQQAMNPVLKSPASSQRSEGKGSHVTARNESCFLVRHTPHPRRVCHIKGLNNIPICTVNDDEIPLRMLWNPGQVSHLERNEMPLAKSDNPPSTAILESPAGGLAPVRNKGPIRPQSEPCKITNECFKTSIDNPLVIKKDEFKAKKPLPAPRMCSAAGSLSSAVMNTKMDGNENTVSIPNYLDQEIKILSKLCDILHTDSLAEVLQWLLHASSKEKEWVSALVHSELSEINLLTRHGRNTPAEPMAELRKQSITVTPTTAKSMQNKPAQSKVLTRLRDGHQPFRKSSQGSEGNRAVSQGAETQLFLRRNKPKIPVTEYFSNPKSPLRPTTQDSGSAKPVSVRSVQGHSTQTAIYPLTTPKVDEHWPVPSQRRASH</sequence>
<evidence type="ECO:0000256" key="1">
    <source>
        <dbReference type="SAM" id="MobiDB-lite"/>
    </source>
</evidence>
<dbReference type="InterPro" id="IPR037394">
    <property type="entry name" value="TBATA-like"/>
</dbReference>
<proteinExistence type="predicted"/>
<reference evidence="3" key="1">
    <citation type="submission" date="2025-08" db="UniProtKB">
        <authorList>
            <consortium name="RefSeq"/>
        </authorList>
    </citation>
    <scope>IDENTIFICATION</scope>
</reference>
<name>A0ABM0L228_MICOH</name>
<feature type="region of interest" description="Disordered" evidence="1">
    <location>
        <begin position="299"/>
        <end position="393"/>
    </location>
</feature>
<dbReference type="PANTHER" id="PTHR33772:SF2">
    <property type="entry name" value="RIKEN CDNA 4930579F01 GENE"/>
    <property type="match status" value="1"/>
</dbReference>
<organism evidence="2 3">
    <name type="scientific">Microtus ochrogaster</name>
    <name type="common">Prairie vole</name>
    <dbReference type="NCBI Taxonomy" id="79684"/>
    <lineage>
        <taxon>Eukaryota</taxon>
        <taxon>Metazoa</taxon>
        <taxon>Chordata</taxon>
        <taxon>Craniata</taxon>
        <taxon>Vertebrata</taxon>
        <taxon>Euteleostomi</taxon>
        <taxon>Mammalia</taxon>
        <taxon>Eutheria</taxon>
        <taxon>Euarchontoglires</taxon>
        <taxon>Glires</taxon>
        <taxon>Rodentia</taxon>
        <taxon>Myomorpha</taxon>
        <taxon>Muroidea</taxon>
        <taxon>Cricetidae</taxon>
        <taxon>Arvicolinae</taxon>
        <taxon>Microtus</taxon>
    </lineage>
</organism>
<feature type="compositionally biased region" description="Polar residues" evidence="1">
    <location>
        <begin position="302"/>
        <end position="319"/>
    </location>
</feature>
<feature type="compositionally biased region" description="Polar residues" evidence="1">
    <location>
        <begin position="336"/>
        <end position="352"/>
    </location>
</feature>
<gene>
    <name evidence="3" type="primary">C21H4orf17</name>
</gene>
<evidence type="ECO:0000313" key="3">
    <source>
        <dbReference type="RefSeq" id="XP_005357398.1"/>
    </source>
</evidence>
<dbReference type="GeneID" id="102002381"/>
<evidence type="ECO:0000313" key="2">
    <source>
        <dbReference type="Proteomes" id="UP000694915"/>
    </source>
</evidence>